<proteinExistence type="predicted"/>
<dbReference type="Proteomes" id="UP000887574">
    <property type="component" value="Unplaced"/>
</dbReference>
<name>A0A915CZW4_9BILA</name>
<evidence type="ECO:0000313" key="1">
    <source>
        <dbReference type="Proteomes" id="UP000887574"/>
    </source>
</evidence>
<sequence>MSQTHLFFQVTQNLHRSKTSCSDVKRKTTVSGVPLSSTIGAKEAYIGSSSNDISSSHVKNIRKISTPVMMQSMYADTSPSKHSSGQMRKNLAKKRLNQKYGMADGDGEDEDGADQGDKDQALAKCLRVHRSYYRRRSISLDAAVNGRNADGCWRSLESSPDSSMDSTHESKMSRSAFQRMRCRFNRWKLST</sequence>
<keyword evidence="1" id="KW-1185">Reference proteome</keyword>
<accession>A0A915CZW4</accession>
<dbReference type="AlphaFoldDB" id="A0A915CZW4"/>
<reference evidence="2" key="1">
    <citation type="submission" date="2022-11" db="UniProtKB">
        <authorList>
            <consortium name="WormBaseParasite"/>
        </authorList>
    </citation>
    <scope>IDENTIFICATION</scope>
</reference>
<organism evidence="1 2">
    <name type="scientific">Ditylenchus dipsaci</name>
    <dbReference type="NCBI Taxonomy" id="166011"/>
    <lineage>
        <taxon>Eukaryota</taxon>
        <taxon>Metazoa</taxon>
        <taxon>Ecdysozoa</taxon>
        <taxon>Nematoda</taxon>
        <taxon>Chromadorea</taxon>
        <taxon>Rhabditida</taxon>
        <taxon>Tylenchina</taxon>
        <taxon>Tylenchomorpha</taxon>
        <taxon>Sphaerularioidea</taxon>
        <taxon>Anguinidae</taxon>
        <taxon>Anguininae</taxon>
        <taxon>Ditylenchus</taxon>
    </lineage>
</organism>
<evidence type="ECO:0000313" key="2">
    <source>
        <dbReference type="WBParaSite" id="jg14000"/>
    </source>
</evidence>
<dbReference type="WBParaSite" id="jg14000">
    <property type="protein sequence ID" value="jg14000"/>
    <property type="gene ID" value="jg14000"/>
</dbReference>
<protein>
    <submittedName>
        <fullName evidence="2">Uncharacterized protein</fullName>
    </submittedName>
</protein>